<comment type="caution">
    <text evidence="1">The sequence shown here is derived from an EMBL/GenBank/DDBJ whole genome shotgun (WGS) entry which is preliminary data.</text>
</comment>
<accession>A0A4R5VJN4</accession>
<proteinExistence type="predicted"/>
<reference evidence="1 2" key="1">
    <citation type="submission" date="2019-03" db="EMBL/GenBank/DDBJ databases">
        <title>Bacillus niacini sp. nov. a Nicotinate-Metabolizing Mesophile Isolated from Soil.</title>
        <authorList>
            <person name="Zhang G."/>
        </authorList>
    </citation>
    <scope>NUCLEOTIDE SEQUENCE [LARGE SCALE GENOMIC DNA]</scope>
    <source>
        <strain evidence="1 2">WN066</strain>
    </source>
</reference>
<name>A0A4R5VJN4_9BACI</name>
<sequence>MKFEFLNSEHESNFTKYRVENMGDRFRTSKEYLSVVYLMTGNTELYQKMNPYFNARSGEFDSNKMFVEQDFCSGLSILAKLAAHLFDSNEVVQPLDIISSLDEQSFKLALNSMILHRFGVSTSYDIPEEKLFM</sequence>
<dbReference type="AlphaFoldDB" id="A0A4R5VJN4"/>
<dbReference type="RefSeq" id="WP_133338896.1">
    <property type="nucleotide sequence ID" value="NZ_SMYO01000017.1"/>
</dbReference>
<dbReference type="EMBL" id="SMYO01000017">
    <property type="protein sequence ID" value="TDK58103.1"/>
    <property type="molecule type" value="Genomic_DNA"/>
</dbReference>
<organism evidence="1 2">
    <name type="scientific">Bacillus salipaludis</name>
    <dbReference type="NCBI Taxonomy" id="2547811"/>
    <lineage>
        <taxon>Bacteria</taxon>
        <taxon>Bacillati</taxon>
        <taxon>Bacillota</taxon>
        <taxon>Bacilli</taxon>
        <taxon>Bacillales</taxon>
        <taxon>Bacillaceae</taxon>
        <taxon>Bacillus</taxon>
    </lineage>
</organism>
<evidence type="ECO:0000313" key="2">
    <source>
        <dbReference type="Proteomes" id="UP000295132"/>
    </source>
</evidence>
<evidence type="ECO:0000313" key="1">
    <source>
        <dbReference type="EMBL" id="TDK58103.1"/>
    </source>
</evidence>
<protein>
    <submittedName>
        <fullName evidence="1">Uncharacterized protein</fullName>
    </submittedName>
</protein>
<gene>
    <name evidence="1" type="ORF">E2K98_24615</name>
</gene>
<dbReference type="Proteomes" id="UP000295132">
    <property type="component" value="Unassembled WGS sequence"/>
</dbReference>